<dbReference type="RefSeq" id="WP_121082769.1">
    <property type="nucleotide sequence ID" value="NZ_RBZU01000001.1"/>
</dbReference>
<dbReference type="EMBL" id="RBZU01000001">
    <property type="protein sequence ID" value="RKP58733.1"/>
    <property type="molecule type" value="Genomic_DNA"/>
</dbReference>
<evidence type="ECO:0000313" key="2">
    <source>
        <dbReference type="EMBL" id="RKP58733.1"/>
    </source>
</evidence>
<accession>A0A494YEF0</accession>
<dbReference type="Pfam" id="PF02325">
    <property type="entry name" value="CCB3_YggT"/>
    <property type="match status" value="2"/>
</dbReference>
<dbReference type="OrthoDB" id="9806665at2"/>
<feature type="transmembrane region" description="Helical" evidence="1">
    <location>
        <begin position="65"/>
        <end position="85"/>
    </location>
</feature>
<keyword evidence="3" id="KW-1185">Reference proteome</keyword>
<keyword evidence="1" id="KW-0472">Membrane</keyword>
<proteinExistence type="predicted"/>
<keyword evidence="1" id="KW-0812">Transmembrane</keyword>
<gene>
    <name evidence="2" type="ORF">D7S86_02015</name>
</gene>
<dbReference type="GO" id="GO:0016020">
    <property type="term" value="C:membrane"/>
    <property type="evidence" value="ECO:0007669"/>
    <property type="project" value="InterPro"/>
</dbReference>
<dbReference type="Proteomes" id="UP000270342">
    <property type="component" value="Unassembled WGS sequence"/>
</dbReference>
<comment type="caution">
    <text evidence="2">The sequence shown here is derived from an EMBL/GenBank/DDBJ whole genome shotgun (WGS) entry which is preliminary data.</text>
</comment>
<feature type="transmembrane region" description="Helical" evidence="1">
    <location>
        <begin position="6"/>
        <end position="23"/>
    </location>
</feature>
<protein>
    <submittedName>
        <fullName evidence="2">YggT family protein</fullName>
    </submittedName>
</protein>
<evidence type="ECO:0000313" key="3">
    <source>
        <dbReference type="Proteomes" id="UP000270342"/>
    </source>
</evidence>
<dbReference type="InterPro" id="IPR003425">
    <property type="entry name" value="CCB3/YggT"/>
</dbReference>
<evidence type="ECO:0000256" key="1">
    <source>
        <dbReference type="SAM" id="Phobius"/>
    </source>
</evidence>
<dbReference type="AlphaFoldDB" id="A0A494YEF0"/>
<reference evidence="2 3" key="1">
    <citation type="submission" date="2018-10" db="EMBL/GenBank/DDBJ databases">
        <title>Robbsia sp. DHC34, isolated from soil.</title>
        <authorList>
            <person name="Gao Z.-H."/>
            <person name="Qiu L.-H."/>
        </authorList>
    </citation>
    <scope>NUCLEOTIDE SEQUENCE [LARGE SCALE GENOMIC DNA]</scope>
    <source>
        <strain evidence="2 3">DHC34</strain>
    </source>
</reference>
<feature type="transmembrane region" description="Helical" evidence="1">
    <location>
        <begin position="162"/>
        <end position="185"/>
    </location>
</feature>
<sequence>MFGDVASFLLDTVFTLFGAVLLLRAWMLAVRLPPFNPISHTVFQLSNWLVLPLRKAIPNVRNIDWTSLVAAYVVALVYLVLLAGSTGASPLGVFPQALLIALLTVIKWALQLLLWTTLLLAVLSWVNPRSPAMGVTMQLTAPFLNPIRRAIPLVGGMDLSPLVLFLIIQVLLIVLARLTFSTALFGF</sequence>
<feature type="transmembrane region" description="Helical" evidence="1">
    <location>
        <begin position="97"/>
        <end position="126"/>
    </location>
</feature>
<keyword evidence="1" id="KW-1133">Transmembrane helix</keyword>
<name>A0A494YEF0_9BURK</name>
<organism evidence="2 3">
    <name type="scientific">Pararobbsia silviterrae</name>
    <dbReference type="NCBI Taxonomy" id="1792498"/>
    <lineage>
        <taxon>Bacteria</taxon>
        <taxon>Pseudomonadati</taxon>
        <taxon>Pseudomonadota</taxon>
        <taxon>Betaproteobacteria</taxon>
        <taxon>Burkholderiales</taxon>
        <taxon>Burkholderiaceae</taxon>
        <taxon>Pararobbsia</taxon>
    </lineage>
</organism>